<dbReference type="CDD" id="cd05006">
    <property type="entry name" value="SIS_GmhA"/>
    <property type="match status" value="1"/>
</dbReference>
<dbReference type="GeneID" id="23115865"/>
<sequence>MKEMEYLEELTSRYPVLEAVKGDVLAAYEILRDCYAGGGKLMIAGNGGSCADSEHIVGELMKGFVKRRPVSNEFAAALQEADEKRGEELASCLQGGLPAIALTGHAGLATAFLNDVNGEMIYAQQLYGYGKKGDVFMGISTSGNAENVMYAVAVAKASGIKTIGLTGKNGGKMAGACDCSIVVPSDETFKIQELHLPIYHTLCLMLEEHFYEV</sequence>
<feature type="domain" description="SIS" evidence="1">
    <location>
        <begin position="31"/>
        <end position="212"/>
    </location>
</feature>
<dbReference type="GO" id="GO:0097367">
    <property type="term" value="F:carbohydrate derivative binding"/>
    <property type="evidence" value="ECO:0007669"/>
    <property type="project" value="InterPro"/>
</dbReference>
<evidence type="ECO:0000259" key="1">
    <source>
        <dbReference type="PROSITE" id="PS51464"/>
    </source>
</evidence>
<comment type="caution">
    <text evidence="2">The sequence shown here is derived from an EMBL/GenBank/DDBJ whole genome shotgun (WGS) entry which is preliminary data.</text>
</comment>
<dbReference type="GO" id="GO:1901135">
    <property type="term" value="P:carbohydrate derivative metabolic process"/>
    <property type="evidence" value="ECO:0007669"/>
    <property type="project" value="InterPro"/>
</dbReference>
<dbReference type="InterPro" id="IPR035461">
    <property type="entry name" value="GmhA/DiaA"/>
</dbReference>
<evidence type="ECO:0000313" key="2">
    <source>
        <dbReference type="EMBL" id="RGV78572.1"/>
    </source>
</evidence>
<dbReference type="RefSeq" id="WP_002570273.1">
    <property type="nucleotide sequence ID" value="NZ_BAABZS010000001.1"/>
</dbReference>
<dbReference type="Pfam" id="PF13580">
    <property type="entry name" value="SIS_2"/>
    <property type="match status" value="1"/>
</dbReference>
<dbReference type="Proteomes" id="UP000284543">
    <property type="component" value="Unassembled WGS sequence"/>
</dbReference>
<dbReference type="Gene3D" id="3.40.50.10490">
    <property type="entry name" value="Glucose-6-phosphate isomerase like protein, domain 1"/>
    <property type="match status" value="1"/>
</dbReference>
<dbReference type="SUPFAM" id="SSF53697">
    <property type="entry name" value="SIS domain"/>
    <property type="match status" value="1"/>
</dbReference>
<proteinExistence type="predicted"/>
<dbReference type="InterPro" id="IPR046348">
    <property type="entry name" value="SIS_dom_sf"/>
</dbReference>
<reference evidence="2 3" key="1">
    <citation type="submission" date="2018-08" db="EMBL/GenBank/DDBJ databases">
        <title>A genome reference for cultivated species of the human gut microbiota.</title>
        <authorList>
            <person name="Zou Y."/>
            <person name="Xue W."/>
            <person name="Luo G."/>
        </authorList>
    </citation>
    <scope>NUCLEOTIDE SEQUENCE [LARGE SCALE GENOMIC DNA]</scope>
    <source>
        <strain evidence="2 3">AF14-18</strain>
    </source>
</reference>
<dbReference type="PANTHER" id="PTHR30390">
    <property type="entry name" value="SEDOHEPTULOSE 7-PHOSPHATE ISOMERASE / DNAA INITIATOR-ASSOCIATING FACTOR FOR REPLICATION INITIATION"/>
    <property type="match status" value="1"/>
</dbReference>
<dbReference type="InterPro" id="IPR001347">
    <property type="entry name" value="SIS_dom"/>
</dbReference>
<evidence type="ECO:0000313" key="3">
    <source>
        <dbReference type="Proteomes" id="UP000284543"/>
    </source>
</evidence>
<protein>
    <submittedName>
        <fullName evidence="2">SIS domain-containing protein</fullName>
    </submittedName>
</protein>
<dbReference type="PROSITE" id="PS51464">
    <property type="entry name" value="SIS"/>
    <property type="match status" value="1"/>
</dbReference>
<organism evidence="2 3">
    <name type="scientific">Enterocloster bolteae</name>
    <dbReference type="NCBI Taxonomy" id="208479"/>
    <lineage>
        <taxon>Bacteria</taxon>
        <taxon>Bacillati</taxon>
        <taxon>Bacillota</taxon>
        <taxon>Clostridia</taxon>
        <taxon>Lachnospirales</taxon>
        <taxon>Lachnospiraceae</taxon>
        <taxon>Enterocloster</taxon>
    </lineage>
</organism>
<dbReference type="AlphaFoldDB" id="A0A412ZEG4"/>
<gene>
    <name evidence="2" type="ORF">DWW02_02225</name>
</gene>
<name>A0A412ZEG4_9FIRM</name>
<dbReference type="EMBL" id="QRZM01000001">
    <property type="protein sequence ID" value="RGV78572.1"/>
    <property type="molecule type" value="Genomic_DNA"/>
</dbReference>
<accession>A0A412ZEG4</accession>
<dbReference type="InterPro" id="IPR050099">
    <property type="entry name" value="SIS_GmhA/DiaA_subfam"/>
</dbReference>